<comment type="similarity">
    <text evidence="1">Belongs to the type-B carboxylesterase/lipase family.</text>
</comment>
<organism evidence="5">
    <name type="scientific">Timema monikensis</name>
    <dbReference type="NCBI Taxonomy" id="170555"/>
    <lineage>
        <taxon>Eukaryota</taxon>
        <taxon>Metazoa</taxon>
        <taxon>Ecdysozoa</taxon>
        <taxon>Arthropoda</taxon>
        <taxon>Hexapoda</taxon>
        <taxon>Insecta</taxon>
        <taxon>Pterygota</taxon>
        <taxon>Neoptera</taxon>
        <taxon>Polyneoptera</taxon>
        <taxon>Phasmatodea</taxon>
        <taxon>Timematodea</taxon>
        <taxon>Timematoidea</taxon>
        <taxon>Timematidae</taxon>
        <taxon>Timema</taxon>
    </lineage>
</organism>
<evidence type="ECO:0000256" key="1">
    <source>
        <dbReference type="ARBA" id="ARBA00005964"/>
    </source>
</evidence>
<keyword evidence="2" id="KW-0325">Glycoprotein</keyword>
<dbReference type="EMBL" id="OB793382">
    <property type="protein sequence ID" value="CAD7427134.1"/>
    <property type="molecule type" value="Genomic_DNA"/>
</dbReference>
<feature type="compositionally biased region" description="Low complexity" evidence="3">
    <location>
        <begin position="1165"/>
        <end position="1182"/>
    </location>
</feature>
<feature type="region of interest" description="Disordered" evidence="3">
    <location>
        <begin position="1213"/>
        <end position="1296"/>
    </location>
</feature>
<dbReference type="InterPro" id="IPR002018">
    <property type="entry name" value="CarbesteraseB"/>
</dbReference>
<proteinExistence type="inferred from homology"/>
<feature type="compositionally biased region" description="Basic and acidic residues" evidence="3">
    <location>
        <begin position="1253"/>
        <end position="1268"/>
    </location>
</feature>
<evidence type="ECO:0000256" key="2">
    <source>
        <dbReference type="ARBA" id="ARBA00023180"/>
    </source>
</evidence>
<sequence length="1296" mass="144934">MSYMPWRESGRHIRRYPVMVFIHGESYEWNSGNPYDGSVLASYGHVVVVTLNYRLGILGFLRPGVGDNTVGNFGLLDQVAALQWVKENIEQFGGDPHSVTLMGHGTGAACVNLLLVSPVQQSVEGLFHRAILMSGTALSDWALTSNPMQSTIVVAEALNCPLAENSDEMVNCLRRKRLSEIMAVRNTSRPFQTPFGPVVDGGVVPNEPGQLMGVYNDLFSKYDLMYGLTETESYHHLNSVDLSYGMLEKERDQMLRSYFQAKYEMKPDLALAETLREYTDWRHSLSKNMAEVCRDVLLDILSDARVAAPLVQMADYHSAVNPKSYFYVFTHRSMFGDYSDAKREKSINGEELPYVFGVPVDGSRFHFHQAYNMTEKLFSEAVMTFWTNFAHTGNPNAPRRQNYLTQGPREWRQYDVDWPEYDATNKTYLNLGIPPKIDHHYRRKMMGFWNDVLPKLLKNPADSTLRPTELEPAYENPKVPTQWSPGHPYKPHHVSLPELTPKPHGNNGNYENFNKPYIPHNLDKPRPTKFTYGTIVTNENDNPKTLSAGFINEISPVQHPSEGSGTPQTQQRGSSSWALGIVIVIGVVFLVINLSACAALYYQRDRLKAQEEIMKRKMEDTDVADEEEYGKRRRVDSVEGENRSKTILKKEKKESGDEEIYEAVRSGGKTIEAGGGSALKKWRLSRQCSTSTMDPHTKVREWIAHEIVQRCSPRFLRRTRLQMQKQSTDTSIEQNPYGEMTPVIMENFAKDQPTSSPTTSKPSTSVTLQRNKVKKVSVAVDATPAARSASVLKQMPIELMSKSLGDLDTKCISTSMLTLAKKPSLKRCATAGEDLAIASVSSVTASLSPREVLRRSTSVSFHLYTPPPQFQNQDTVRIEHSHSKSDPVSHVMPCASPKGMNNQKLGGSQTLNRHLVDISLDPKDQYYKPVQMDQTSHSQKFPIKHNTQKNKRYVEATAKPADILPKDVNVTSRDSNEDKDVSPIMDPLTHIQRRNFPKVLPDFPRVQETDIYIEREMTPVQAVASKRRSLPHTGNLHIGLLPPLNELGSYSQPTTPTSCYHKDIQTQTYLGKIPPPPPPRVSSNLGKKPTNGAQISPLMIATTPHKTRPIISHPVPTNVNVGVLPQPRQEPKVIIRPTLVKPSTKTQVMNQKIPRVTAKRQEDYSVTPSQASPSSSPLPLEGLLSSTEKRINQGLPPSVVPIPTPRVPVALHSSDVTDESVPPSGKSSSCKKSSGTSTDDSSSNTGTVKRVKKTNERKPKTSESETKPKSKTSNAVPKKWYAQYSQSFISKSKDEG</sequence>
<dbReference type="InterPro" id="IPR051093">
    <property type="entry name" value="Neuroligin/BSAL"/>
</dbReference>
<dbReference type="Gene3D" id="3.40.50.1820">
    <property type="entry name" value="alpha/beta hydrolase"/>
    <property type="match status" value="1"/>
</dbReference>
<evidence type="ECO:0000259" key="4">
    <source>
        <dbReference type="Pfam" id="PF00135"/>
    </source>
</evidence>
<dbReference type="PANTHER" id="PTHR43903">
    <property type="entry name" value="NEUROLIGIN"/>
    <property type="match status" value="1"/>
</dbReference>
<accession>A0A7R9E616</accession>
<feature type="region of interest" description="Disordered" evidence="3">
    <location>
        <begin position="1144"/>
        <end position="1182"/>
    </location>
</feature>
<reference evidence="5" key="1">
    <citation type="submission" date="2020-11" db="EMBL/GenBank/DDBJ databases">
        <authorList>
            <person name="Tran Van P."/>
        </authorList>
    </citation>
    <scope>NUCLEOTIDE SEQUENCE</scope>
</reference>
<name>A0A7R9E616_9NEOP</name>
<dbReference type="Pfam" id="PF00135">
    <property type="entry name" value="COesterase"/>
    <property type="match status" value="1"/>
</dbReference>
<feature type="compositionally biased region" description="Low complexity" evidence="3">
    <location>
        <begin position="1224"/>
        <end position="1247"/>
    </location>
</feature>
<dbReference type="SUPFAM" id="SSF53474">
    <property type="entry name" value="alpha/beta-Hydrolases"/>
    <property type="match status" value="1"/>
</dbReference>
<evidence type="ECO:0000256" key="3">
    <source>
        <dbReference type="SAM" id="MobiDB-lite"/>
    </source>
</evidence>
<dbReference type="InterPro" id="IPR029058">
    <property type="entry name" value="AB_hydrolase_fold"/>
</dbReference>
<gene>
    <name evidence="5" type="ORF">TMSB3V08_LOCUS3998</name>
</gene>
<evidence type="ECO:0000313" key="5">
    <source>
        <dbReference type="EMBL" id="CAD7427134.1"/>
    </source>
</evidence>
<feature type="domain" description="Carboxylesterase type B" evidence="4">
    <location>
        <begin position="14"/>
        <end position="449"/>
    </location>
</feature>
<protein>
    <recommendedName>
        <fullName evidence="4">Carboxylesterase type B domain-containing protein</fullName>
    </recommendedName>
</protein>